<dbReference type="InterPro" id="IPR020904">
    <property type="entry name" value="Sc_DH/Rdtase_CS"/>
</dbReference>
<dbReference type="AlphaFoldDB" id="A0AAF0DYB4"/>
<dbReference type="SUPFAM" id="SSF51735">
    <property type="entry name" value="NAD(P)-binding Rossmann-fold domains"/>
    <property type="match status" value="1"/>
</dbReference>
<organism evidence="5 6">
    <name type="scientific">Malassezia brasiliensis</name>
    <dbReference type="NCBI Taxonomy" id="1821822"/>
    <lineage>
        <taxon>Eukaryota</taxon>
        <taxon>Fungi</taxon>
        <taxon>Dikarya</taxon>
        <taxon>Basidiomycota</taxon>
        <taxon>Ustilaginomycotina</taxon>
        <taxon>Malasseziomycetes</taxon>
        <taxon>Malasseziales</taxon>
        <taxon>Malasseziaceae</taxon>
        <taxon>Malassezia</taxon>
    </lineage>
</organism>
<evidence type="ECO:0000313" key="5">
    <source>
        <dbReference type="EMBL" id="WFC95785.1"/>
    </source>
</evidence>
<dbReference type="PANTHER" id="PTHR43008:SF8">
    <property type="entry name" value="BENZIL REDUCTASE ((S)-BENZOIN FORMING) IRC24"/>
    <property type="match status" value="1"/>
</dbReference>
<dbReference type="GO" id="GO:0016616">
    <property type="term" value="F:oxidoreductase activity, acting on the CH-OH group of donors, NAD or NADP as acceptor"/>
    <property type="evidence" value="ECO:0007669"/>
    <property type="project" value="UniProtKB-ARBA"/>
</dbReference>
<dbReference type="EMBL" id="CP119953">
    <property type="protein sequence ID" value="WFC95785.1"/>
    <property type="molecule type" value="Genomic_DNA"/>
</dbReference>
<dbReference type="InterPro" id="IPR036291">
    <property type="entry name" value="NAD(P)-bd_dom_sf"/>
</dbReference>
<evidence type="ECO:0000256" key="1">
    <source>
        <dbReference type="ARBA" id="ARBA00006484"/>
    </source>
</evidence>
<reference evidence="5" key="1">
    <citation type="submission" date="2023-03" db="EMBL/GenBank/DDBJ databases">
        <title>Mating type loci evolution in Malassezia.</title>
        <authorList>
            <person name="Coelho M.A."/>
        </authorList>
    </citation>
    <scope>NUCLEOTIDE SEQUENCE</scope>
    <source>
        <strain evidence="5">CBS 14135</strain>
    </source>
</reference>
<dbReference type="Pfam" id="PF00106">
    <property type="entry name" value="adh_short"/>
    <property type="match status" value="1"/>
</dbReference>
<name>A0AAF0DYB4_9BASI</name>
<dbReference type="Gene3D" id="3.40.50.720">
    <property type="entry name" value="NAD(P)-binding Rossmann-like Domain"/>
    <property type="match status" value="1"/>
</dbReference>
<evidence type="ECO:0000256" key="3">
    <source>
        <dbReference type="ARBA" id="ARBA00023002"/>
    </source>
</evidence>
<proteinExistence type="inferred from homology"/>
<dbReference type="PANTHER" id="PTHR43008">
    <property type="entry name" value="BENZIL REDUCTASE"/>
    <property type="match status" value="1"/>
</dbReference>
<keyword evidence="3" id="KW-0560">Oxidoreductase</keyword>
<keyword evidence="6" id="KW-1185">Reference proteome</keyword>
<dbReference type="PRINTS" id="PR00080">
    <property type="entry name" value="SDRFAMILY"/>
</dbReference>
<dbReference type="PRINTS" id="PR00081">
    <property type="entry name" value="GDHRDH"/>
</dbReference>
<evidence type="ECO:0000256" key="2">
    <source>
        <dbReference type="ARBA" id="ARBA00022857"/>
    </source>
</evidence>
<sequence length="271" mass="29211">MADKQVVLLTGASRGLGLAVLKILLKGTEKTPASNVVTLSRSEPKELQQLQQDFPDSLAVVKGNVTELNDNKRAVDVALQRWNRLDALILNAGIVEFSRIENLVRANLTQSSEMLLNTLNVNTVSLVTTIRAALPSLRKNHGRVVFVSSGAATSNYSSWAPYNASKAAMNSIAGTLANEEPDIASFSVRPGVVDTDMQTQIRGSDTMNQTEHDKFLDLHKEGKLLPAEKPASVLAALALRGSRTEPKKDGKPLGNGAFVSWDDPALDAYHA</sequence>
<evidence type="ECO:0000313" key="6">
    <source>
        <dbReference type="Proteomes" id="UP001216638"/>
    </source>
</evidence>
<dbReference type="Proteomes" id="UP001216638">
    <property type="component" value="Chromosome 3"/>
</dbReference>
<dbReference type="InterPro" id="IPR002347">
    <property type="entry name" value="SDR_fam"/>
</dbReference>
<protein>
    <submittedName>
        <fullName evidence="5">Uncharacterized protein</fullName>
    </submittedName>
</protein>
<dbReference type="GO" id="GO:0050664">
    <property type="term" value="F:oxidoreductase activity, acting on NAD(P)H, oxygen as acceptor"/>
    <property type="evidence" value="ECO:0007669"/>
    <property type="project" value="TreeGrafter"/>
</dbReference>
<gene>
    <name evidence="5" type="ORF">MBRA1_002439</name>
</gene>
<keyword evidence="2" id="KW-0521">NADP</keyword>
<evidence type="ECO:0000256" key="4">
    <source>
        <dbReference type="RuleBase" id="RU000363"/>
    </source>
</evidence>
<comment type="similarity">
    <text evidence="1 4">Belongs to the short-chain dehydrogenases/reductases (SDR) family.</text>
</comment>
<dbReference type="PROSITE" id="PS00061">
    <property type="entry name" value="ADH_SHORT"/>
    <property type="match status" value="1"/>
</dbReference>
<accession>A0AAF0DYB4</accession>